<accession>A0A090QXV2</accession>
<protein>
    <recommendedName>
        <fullName evidence="3">Lipoprotein</fullName>
    </recommendedName>
</protein>
<sequence length="116" mass="13222">MVKRVKSVIMVGIVSMGILSVLACTSRYETQLAENEAWAELGSYHGEQGYREWDEKELLKRGGWSDVDYEEYRAGYLQGRFEYCKGKRDVTVKVNPAYPDDCAESTSDFGLVDRGY</sequence>
<dbReference type="PROSITE" id="PS51257">
    <property type="entry name" value="PROKAR_LIPOPROTEIN"/>
    <property type="match status" value="1"/>
</dbReference>
<evidence type="ECO:0008006" key="3">
    <source>
        <dbReference type="Google" id="ProtNLM"/>
    </source>
</evidence>
<dbReference type="AlphaFoldDB" id="A0A090QXV2"/>
<gene>
    <name evidence="1" type="ORF">JCM19237_954</name>
</gene>
<reference evidence="1 2" key="1">
    <citation type="journal article" date="2014" name="Genome Announc.">
        <title>Draft Genome Sequences of Two Vibrionaceae Species, Vibrio ponticus C121 and Photobacterium aphoticum C119, Isolated as Coral Reef Microbiota.</title>
        <authorList>
            <person name="Al-saari N."/>
            <person name="Meirelles P.M."/>
            <person name="Mino S."/>
            <person name="Suda W."/>
            <person name="Oshima K."/>
            <person name="Hattori M."/>
            <person name="Ohkuma M."/>
            <person name="Thompson F.L."/>
            <person name="Gomez-Gil B."/>
            <person name="Sawabe T."/>
            <person name="Sawabe T."/>
        </authorList>
    </citation>
    <scope>NUCLEOTIDE SEQUENCE [LARGE SCALE GENOMIC DNA]</scope>
    <source>
        <strain evidence="1 2">JCM 19237</strain>
    </source>
</reference>
<dbReference type="eggNOG" id="ENOG502ZZ8V">
    <property type="taxonomic scope" value="Bacteria"/>
</dbReference>
<name>A0A090QXV2_9GAMM</name>
<dbReference type="EMBL" id="BBMN01000018">
    <property type="protein sequence ID" value="GAL07716.1"/>
    <property type="molecule type" value="Genomic_DNA"/>
</dbReference>
<organism evidence="1 2">
    <name type="scientific">Photobacterium aphoticum</name>
    <dbReference type="NCBI Taxonomy" id="754436"/>
    <lineage>
        <taxon>Bacteria</taxon>
        <taxon>Pseudomonadati</taxon>
        <taxon>Pseudomonadota</taxon>
        <taxon>Gammaproteobacteria</taxon>
        <taxon>Vibrionales</taxon>
        <taxon>Vibrionaceae</taxon>
        <taxon>Photobacterium</taxon>
    </lineage>
</organism>
<evidence type="ECO:0000313" key="1">
    <source>
        <dbReference type="EMBL" id="GAL07716.1"/>
    </source>
</evidence>
<proteinExistence type="predicted"/>
<dbReference type="STRING" id="754436.JCM19237_954"/>
<dbReference type="Proteomes" id="UP000029227">
    <property type="component" value="Unassembled WGS sequence"/>
</dbReference>
<evidence type="ECO:0000313" key="2">
    <source>
        <dbReference type="Proteomes" id="UP000029227"/>
    </source>
</evidence>
<dbReference type="Pfam" id="PF10973">
    <property type="entry name" value="DUF2799"/>
    <property type="match status" value="1"/>
</dbReference>
<dbReference type="InterPro" id="IPR021242">
    <property type="entry name" value="DUF2799"/>
</dbReference>
<comment type="caution">
    <text evidence="1">The sequence shown here is derived from an EMBL/GenBank/DDBJ whole genome shotgun (WGS) entry which is preliminary data.</text>
</comment>